<keyword evidence="1" id="KW-1133">Transmembrane helix</keyword>
<feature type="transmembrane region" description="Helical" evidence="1">
    <location>
        <begin position="139"/>
        <end position="157"/>
    </location>
</feature>
<dbReference type="InterPro" id="IPR036374">
    <property type="entry name" value="OxRdtase_Mopterin-bd_sf"/>
</dbReference>
<dbReference type="SUPFAM" id="SSF56524">
    <property type="entry name" value="Oxidoreductase molybdopterin-binding domain"/>
    <property type="match status" value="1"/>
</dbReference>
<evidence type="ECO:0000259" key="2">
    <source>
        <dbReference type="Pfam" id="PF00174"/>
    </source>
</evidence>
<accession>A0ABP6Y839</accession>
<evidence type="ECO:0000313" key="4">
    <source>
        <dbReference type="Proteomes" id="UP001500767"/>
    </source>
</evidence>
<feature type="transmembrane region" description="Helical" evidence="1">
    <location>
        <begin position="88"/>
        <end position="107"/>
    </location>
</feature>
<evidence type="ECO:0000256" key="1">
    <source>
        <dbReference type="SAM" id="Phobius"/>
    </source>
</evidence>
<dbReference type="Gene3D" id="3.90.420.10">
    <property type="entry name" value="Oxidoreductase, molybdopterin-binding domain"/>
    <property type="match status" value="1"/>
</dbReference>
<feature type="transmembrane region" description="Helical" evidence="1">
    <location>
        <begin position="184"/>
        <end position="206"/>
    </location>
</feature>
<reference evidence="4" key="1">
    <citation type="journal article" date="2019" name="Int. J. Syst. Evol. Microbiol.">
        <title>The Global Catalogue of Microorganisms (GCM) 10K type strain sequencing project: providing services to taxonomists for standard genome sequencing and annotation.</title>
        <authorList>
            <consortium name="The Broad Institute Genomics Platform"/>
            <consortium name="The Broad Institute Genome Sequencing Center for Infectious Disease"/>
            <person name="Wu L."/>
            <person name="Ma J."/>
        </authorList>
    </citation>
    <scope>NUCLEOTIDE SEQUENCE [LARGE SCALE GENOMIC DNA]</scope>
    <source>
        <strain evidence="4">JCM 16540</strain>
    </source>
</reference>
<dbReference type="Pfam" id="PF00174">
    <property type="entry name" value="Oxidored_molyb"/>
    <property type="match status" value="1"/>
</dbReference>
<dbReference type="EMBL" id="BAAAYR010000006">
    <property type="protein sequence ID" value="GAA3578231.1"/>
    <property type="molecule type" value="Genomic_DNA"/>
</dbReference>
<dbReference type="PANTHER" id="PTHR19372">
    <property type="entry name" value="SULFITE REDUCTASE"/>
    <property type="match status" value="1"/>
</dbReference>
<keyword evidence="1" id="KW-0812">Transmembrane</keyword>
<gene>
    <name evidence="3" type="ORF">GCM10022197_39540</name>
</gene>
<proteinExistence type="predicted"/>
<dbReference type="InterPro" id="IPR014756">
    <property type="entry name" value="Ig_E-set"/>
</dbReference>
<keyword evidence="1" id="KW-0472">Membrane</keyword>
<dbReference type="Gene3D" id="2.60.40.650">
    <property type="match status" value="1"/>
</dbReference>
<keyword evidence="4" id="KW-1185">Reference proteome</keyword>
<dbReference type="PANTHER" id="PTHR19372:SF7">
    <property type="entry name" value="SULFITE OXIDASE, MITOCHONDRIAL"/>
    <property type="match status" value="1"/>
</dbReference>
<dbReference type="Proteomes" id="UP001500767">
    <property type="component" value="Unassembled WGS sequence"/>
</dbReference>
<feature type="domain" description="Oxidoreductase molybdopterin-binding" evidence="2">
    <location>
        <begin position="258"/>
        <end position="407"/>
    </location>
</feature>
<dbReference type="RefSeq" id="WP_204912868.1">
    <property type="nucleotide sequence ID" value="NZ_BAAAYR010000006.1"/>
</dbReference>
<dbReference type="SUPFAM" id="SSF81296">
    <property type="entry name" value="E set domains"/>
    <property type="match status" value="1"/>
</dbReference>
<feature type="transmembrane region" description="Helical" evidence="1">
    <location>
        <begin position="114"/>
        <end position="133"/>
    </location>
</feature>
<organism evidence="3 4">
    <name type="scientific">Microlunatus spumicola</name>
    <dbReference type="NCBI Taxonomy" id="81499"/>
    <lineage>
        <taxon>Bacteria</taxon>
        <taxon>Bacillati</taxon>
        <taxon>Actinomycetota</taxon>
        <taxon>Actinomycetes</taxon>
        <taxon>Propionibacteriales</taxon>
        <taxon>Propionibacteriaceae</taxon>
        <taxon>Microlunatus</taxon>
    </lineage>
</organism>
<name>A0ABP6Y839_9ACTN</name>
<protein>
    <submittedName>
        <fullName evidence="3">Sulfite oxidase</fullName>
    </submittedName>
</protein>
<sequence length="532" mass="55328">MTLSPVRPRPAADAPHPAGAVRVPGRTARALTGVVAAGVAVGVGHLVASLTSPPASPLIAVGSALIDAAPTPAKTFAVRLLGNYDKPVLIGAVALALLVFAAVLGLLAWTHRRVAVAGIALLGLVGAATAVYRGGPVDAFPSLVAGAAGVAALLLVVRRSTSSPRPAPATATDRSLGTPDRRGFLATLGLTALVAALAGGGGVVVGRVRSASALARRGAGLPTPTSPAPPLPAGVQLPGMTPFTTPVDDFYRVDISLVTPQIDASGWSLTIDGMVDTPLTLTYDELLAMPMIERDITLTCVSNEVGGSYVSSGRWLGVPFSAILEKVGVQAGVDQVYSYSLDSGYTASTPIQAVSDGRDAMIAVGLDGKPLADARGYPARMIVPGLFGFVANTKWLERIEFTTYARRTAYWTERKWATDGPILTQSRIDLPKSLATLPKDKPVIAGVAWAQHRGIAKVEVRVDDGDWQEASLATDGGIDLWRQWSLRYDGPAGLHTAEVRATDATGATQPEARTKVFPDGARGWHQIQFTSE</sequence>
<evidence type="ECO:0000313" key="3">
    <source>
        <dbReference type="EMBL" id="GAA3578231.1"/>
    </source>
</evidence>
<feature type="transmembrane region" description="Helical" evidence="1">
    <location>
        <begin position="30"/>
        <end position="48"/>
    </location>
</feature>
<comment type="caution">
    <text evidence="3">The sequence shown here is derived from an EMBL/GenBank/DDBJ whole genome shotgun (WGS) entry which is preliminary data.</text>
</comment>
<dbReference type="InterPro" id="IPR000572">
    <property type="entry name" value="OxRdtase_Mopterin-bd_dom"/>
</dbReference>